<keyword evidence="1" id="KW-1133">Transmembrane helix</keyword>
<reference evidence="2 3" key="1">
    <citation type="submission" date="2021-06" db="EMBL/GenBank/DDBJ databases">
        <authorList>
            <person name="Palmer J.M."/>
        </authorList>
    </citation>
    <scope>NUCLEOTIDE SEQUENCE [LARGE SCALE GENOMIC DNA]</scope>
    <source>
        <strain evidence="2 3">CL_MEX2019</strain>
        <tissue evidence="2">Muscle</tissue>
    </source>
</reference>
<accession>A0ABU7CNC4</accession>
<sequence>MSHHRHGSRTSQKVPFISKQIYSMSCAFLWHASPWTALLTFTFGPGGSRSRAAAQKDDILDTKGTTMCRRLELDGQAAQFNHGGSLIPNILIHKKVTPEVNLPLVIINSGPGKHDGCTDATFTHSSSVSSDYTVTDHFIRGPSYVVSVVQATCARVMVGGIFSWHTLGQLCQPKYC</sequence>
<evidence type="ECO:0000313" key="3">
    <source>
        <dbReference type="Proteomes" id="UP001352852"/>
    </source>
</evidence>
<protein>
    <submittedName>
        <fullName evidence="2">Uncharacterized protein</fullName>
    </submittedName>
</protein>
<dbReference type="Proteomes" id="UP001352852">
    <property type="component" value="Unassembled WGS sequence"/>
</dbReference>
<evidence type="ECO:0000256" key="1">
    <source>
        <dbReference type="SAM" id="Phobius"/>
    </source>
</evidence>
<gene>
    <name evidence="2" type="ORF">CHARACLAT_003750</name>
</gene>
<keyword evidence="3" id="KW-1185">Reference proteome</keyword>
<keyword evidence="1" id="KW-0472">Membrane</keyword>
<evidence type="ECO:0000313" key="2">
    <source>
        <dbReference type="EMBL" id="MED6263355.1"/>
    </source>
</evidence>
<dbReference type="EMBL" id="JAHUTJ010000163">
    <property type="protein sequence ID" value="MED6263355.1"/>
    <property type="molecule type" value="Genomic_DNA"/>
</dbReference>
<keyword evidence="1" id="KW-0812">Transmembrane</keyword>
<feature type="transmembrane region" description="Helical" evidence="1">
    <location>
        <begin position="21"/>
        <end position="43"/>
    </location>
</feature>
<name>A0ABU7CNC4_9TELE</name>
<proteinExistence type="predicted"/>
<comment type="caution">
    <text evidence="2">The sequence shown here is derived from an EMBL/GenBank/DDBJ whole genome shotgun (WGS) entry which is preliminary data.</text>
</comment>
<organism evidence="2 3">
    <name type="scientific">Characodon lateralis</name>
    <dbReference type="NCBI Taxonomy" id="208331"/>
    <lineage>
        <taxon>Eukaryota</taxon>
        <taxon>Metazoa</taxon>
        <taxon>Chordata</taxon>
        <taxon>Craniata</taxon>
        <taxon>Vertebrata</taxon>
        <taxon>Euteleostomi</taxon>
        <taxon>Actinopterygii</taxon>
        <taxon>Neopterygii</taxon>
        <taxon>Teleostei</taxon>
        <taxon>Neoteleostei</taxon>
        <taxon>Acanthomorphata</taxon>
        <taxon>Ovalentaria</taxon>
        <taxon>Atherinomorphae</taxon>
        <taxon>Cyprinodontiformes</taxon>
        <taxon>Goodeidae</taxon>
        <taxon>Characodon</taxon>
    </lineage>
</organism>